<evidence type="ECO:0000256" key="1">
    <source>
        <dbReference type="ARBA" id="ARBA00022741"/>
    </source>
</evidence>
<dbReference type="GO" id="GO:0003924">
    <property type="term" value="F:GTPase activity"/>
    <property type="evidence" value="ECO:0007669"/>
    <property type="project" value="InterPro"/>
</dbReference>
<keyword evidence="4" id="KW-0460">Magnesium</keyword>
<dbReference type="SMART" id="SM00178">
    <property type="entry name" value="SAR"/>
    <property type="match status" value="1"/>
</dbReference>
<dbReference type="AlphaFoldDB" id="A0A3Q3FX93"/>
<keyword evidence="4" id="KW-0479">Metal-binding</keyword>
<dbReference type="Ensembl" id="ENSLBET00000025203.1">
    <property type="protein sequence ID" value="ENSLBEP00000023959.1"/>
    <property type="gene ID" value="ENSLBEG00000018369.1"/>
</dbReference>
<feature type="binding site" evidence="3">
    <location>
        <position position="94"/>
    </location>
    <ligand>
        <name>GTP</name>
        <dbReference type="ChEBI" id="CHEBI:37565"/>
    </ligand>
</feature>
<evidence type="ECO:0000313" key="5">
    <source>
        <dbReference type="Ensembl" id="ENSLBEP00000023959.1"/>
    </source>
</evidence>
<dbReference type="OrthoDB" id="413813at2759"/>
<keyword evidence="1 3" id="KW-0547">Nucleotide-binding</keyword>
<dbReference type="SUPFAM" id="SSF52540">
    <property type="entry name" value="P-loop containing nucleoside triphosphate hydrolases"/>
    <property type="match status" value="1"/>
</dbReference>
<dbReference type="Gene3D" id="3.40.50.300">
    <property type="entry name" value="P-loop containing nucleotide triphosphate hydrolases"/>
    <property type="match status" value="1"/>
</dbReference>
<dbReference type="STRING" id="56723.ENSLBEP00000017962"/>
<dbReference type="InterPro" id="IPR053254">
    <property type="entry name" value="Arf-like_GTPase"/>
</dbReference>
<keyword evidence="6" id="KW-1185">Reference proteome</keyword>
<keyword evidence="2 3" id="KW-0342">GTP-binding</keyword>
<dbReference type="PROSITE" id="PS51417">
    <property type="entry name" value="ARF"/>
    <property type="match status" value="1"/>
</dbReference>
<dbReference type="PANTHER" id="PTHR46724">
    <property type="entry name" value="ADP-RIBOSYLATION FACTOR-LIKE PROTEIN 9-RELATED"/>
    <property type="match status" value="1"/>
</dbReference>
<sequence>MSTLQIITNNPALFIKLIPPVLMSECFCLQEEEERGKRQVLVLGLDGAGKSSMLMGLTPGESAAKRGRCRPTRGFNFMSLNAPACQLDFLEIGGGEDLRRYWSDYLRRTHVLVYVVDSSDRSRLPLAKDELHRLLTVEPQLPVVVLGNKQDKPDAVSVSELREALSLGSVTETRKLFLLAAQLGSDGALRNSCRGLDAFQDVLLQLV</sequence>
<dbReference type="GO" id="GO:0005525">
    <property type="term" value="F:GTP binding"/>
    <property type="evidence" value="ECO:0007669"/>
    <property type="project" value="UniProtKB-KW"/>
</dbReference>
<dbReference type="InterPro" id="IPR006689">
    <property type="entry name" value="Small_GTPase_ARF/SAR"/>
</dbReference>
<feature type="binding site" evidence="3">
    <location>
        <begin position="44"/>
        <end position="51"/>
    </location>
    <ligand>
        <name>GTP</name>
        <dbReference type="ChEBI" id="CHEBI:37565"/>
    </ligand>
</feature>
<evidence type="ECO:0000256" key="2">
    <source>
        <dbReference type="ARBA" id="ARBA00023134"/>
    </source>
</evidence>
<dbReference type="PANTHER" id="PTHR46724:SF1">
    <property type="entry name" value="ADP RIBOSYLATION FACTOR LIKE GTPASE 10"/>
    <property type="match status" value="1"/>
</dbReference>
<organism evidence="5 6">
    <name type="scientific">Labrus bergylta</name>
    <name type="common">ballan wrasse</name>
    <dbReference type="NCBI Taxonomy" id="56723"/>
    <lineage>
        <taxon>Eukaryota</taxon>
        <taxon>Metazoa</taxon>
        <taxon>Chordata</taxon>
        <taxon>Craniata</taxon>
        <taxon>Vertebrata</taxon>
        <taxon>Euteleostomi</taxon>
        <taxon>Actinopterygii</taxon>
        <taxon>Neopterygii</taxon>
        <taxon>Teleostei</taxon>
        <taxon>Neoteleostei</taxon>
        <taxon>Acanthomorphata</taxon>
        <taxon>Eupercaria</taxon>
        <taxon>Labriformes</taxon>
        <taxon>Labridae</taxon>
        <taxon>Labrus</taxon>
    </lineage>
</organism>
<evidence type="ECO:0000313" key="6">
    <source>
        <dbReference type="Proteomes" id="UP000261660"/>
    </source>
</evidence>
<dbReference type="SMART" id="SM00177">
    <property type="entry name" value="ARF"/>
    <property type="match status" value="1"/>
</dbReference>
<feature type="binding site" evidence="4">
    <location>
        <position position="51"/>
    </location>
    <ligand>
        <name>Mg(2+)</name>
        <dbReference type="ChEBI" id="CHEBI:18420"/>
    </ligand>
</feature>
<reference evidence="5" key="1">
    <citation type="submission" date="2025-05" db="UniProtKB">
        <authorList>
            <consortium name="Ensembl"/>
        </authorList>
    </citation>
    <scope>IDENTIFICATION</scope>
</reference>
<feature type="binding site" evidence="4">
    <location>
        <position position="72"/>
    </location>
    <ligand>
        <name>Mg(2+)</name>
        <dbReference type="ChEBI" id="CHEBI:18420"/>
    </ligand>
</feature>
<evidence type="ECO:0000256" key="3">
    <source>
        <dbReference type="PIRSR" id="PIRSR606689-1"/>
    </source>
</evidence>
<accession>A0A3Q3FX93</accession>
<feature type="binding site" evidence="3">
    <location>
        <begin position="148"/>
        <end position="151"/>
    </location>
    <ligand>
        <name>GTP</name>
        <dbReference type="ChEBI" id="CHEBI:37565"/>
    </ligand>
</feature>
<dbReference type="PRINTS" id="PR00328">
    <property type="entry name" value="SAR1GTPBP"/>
</dbReference>
<protein>
    <submittedName>
        <fullName evidence="5">ARF like GTPase 10</fullName>
    </submittedName>
</protein>
<evidence type="ECO:0000256" key="4">
    <source>
        <dbReference type="PIRSR" id="PIRSR606689-2"/>
    </source>
</evidence>
<dbReference type="InterPro" id="IPR027417">
    <property type="entry name" value="P-loop_NTPase"/>
</dbReference>
<name>A0A3Q3FX93_9LABR</name>
<dbReference type="Pfam" id="PF00025">
    <property type="entry name" value="Arf"/>
    <property type="match status" value="1"/>
</dbReference>
<dbReference type="GO" id="GO:0046872">
    <property type="term" value="F:metal ion binding"/>
    <property type="evidence" value="ECO:0007669"/>
    <property type="project" value="UniProtKB-KW"/>
</dbReference>
<dbReference type="Ensembl" id="ENSLBET00000018962.1">
    <property type="protein sequence ID" value="ENSLBEP00000017962.1"/>
    <property type="gene ID" value="ENSLBEG00000013845.1"/>
</dbReference>
<proteinExistence type="predicted"/>
<dbReference type="Proteomes" id="UP000261660">
    <property type="component" value="Unplaced"/>
</dbReference>
<dbReference type="GeneTree" id="ENSGT00940000160017"/>